<keyword evidence="2" id="KW-1185">Reference proteome</keyword>
<dbReference type="Proteomes" id="UP000565468">
    <property type="component" value="Unassembled WGS sequence"/>
</dbReference>
<reference evidence="1 2" key="1">
    <citation type="submission" date="2020-04" db="EMBL/GenBank/DDBJ databases">
        <title>Paenibacillus algicola sp. nov., a novel marine bacterium producing alginate lyase.</title>
        <authorList>
            <person name="Huang H."/>
        </authorList>
    </citation>
    <scope>NUCLEOTIDE SEQUENCE [LARGE SCALE GENOMIC DNA]</scope>
    <source>
        <strain evidence="1 2">L7-75</strain>
    </source>
</reference>
<dbReference type="RefSeq" id="WP_211184353.1">
    <property type="nucleotide sequence ID" value="NZ_JABBPN010000001.1"/>
</dbReference>
<name>A0A848M274_PAELE</name>
<accession>A0A848M274</accession>
<dbReference type="AlphaFoldDB" id="A0A848M274"/>
<gene>
    <name evidence="1" type="ORF">HII30_00890</name>
</gene>
<proteinExistence type="predicted"/>
<sequence length="435" mass="48516">MDKGWHLCYECGDSLVTELLVRQAGSSSDFLMFTGHGSENGDLALYDYGLHQPCCPFQVKVNWDSVGDSWYCVKFAMFLACLVLNKAEWGSILGNGMHHILGYTGDSHEPLDALVVEMFLSRCYGEVGKEAVFAPRTVLDAWRYANILADENQWAVIGHNGNGKDYLFGVKGGPTPDVRGTGDIKRWRMGSAQSIFLKDTKAVTSSSASAAGRIGRIRGIRRIPEAYRCWSGRTFGNANLIPLEYGAVIYERDSCGLPYRGNPAEAIEEAENFIQRFGGLPEDAGIRHMLPIFAESLVHSGREIIAYLIVYKQVFNGIEVDGLAGSSIKVLVDNHGVVFFYRYWHELLAEVEGSEDDIMTTVEAINQFNRLHQFRFKTAEAPSVKKAELVYWSAPHWLPTDECVPAWRMHTEAGGVLFMDAHSGEYLNERKVTST</sequence>
<evidence type="ECO:0000313" key="2">
    <source>
        <dbReference type="Proteomes" id="UP000565468"/>
    </source>
</evidence>
<dbReference type="EMBL" id="JABBPN010000001">
    <property type="protein sequence ID" value="NMO94340.1"/>
    <property type="molecule type" value="Genomic_DNA"/>
</dbReference>
<protein>
    <submittedName>
        <fullName evidence="1">Uncharacterized protein</fullName>
    </submittedName>
</protein>
<comment type="caution">
    <text evidence="1">The sequence shown here is derived from an EMBL/GenBank/DDBJ whole genome shotgun (WGS) entry which is preliminary data.</text>
</comment>
<evidence type="ECO:0000313" key="1">
    <source>
        <dbReference type="EMBL" id="NMO94340.1"/>
    </source>
</evidence>
<organism evidence="1 2">
    <name type="scientific">Paenibacillus lemnae</name>
    <dbReference type="NCBI Taxonomy" id="1330551"/>
    <lineage>
        <taxon>Bacteria</taxon>
        <taxon>Bacillati</taxon>
        <taxon>Bacillota</taxon>
        <taxon>Bacilli</taxon>
        <taxon>Bacillales</taxon>
        <taxon>Paenibacillaceae</taxon>
        <taxon>Paenibacillus</taxon>
    </lineage>
</organism>